<dbReference type="SUPFAM" id="SSF47823">
    <property type="entry name" value="lambda integrase-like, N-terminal domain"/>
    <property type="match status" value="1"/>
</dbReference>
<sequence>MSTEQPDTSFAIRPAAASPAVRAAAARAFLAEELEPNTKRAYLSDVNAWVRYCTEKNLPEWPIDADTIVNYIEHLVVTGKALKTIQRRIGGLRSALKAAGRPLETHVAEAASRALVVARKKIMKEGTREPDAESPQEPAGGSRRGRGKAPAFTVAEMRRICEACPPRLLGVRDRAMFLLGFAIGARRSELSALDIGDVTEVERGLEIHVRWSKTGTERFPKVPYGQHLSTCPVRAWRAWLAASGLVDGAAFRHIDRYGRLRNRLSPEGVGDALTAAAARAGLGHRTAHGLRSGMATEGRRAKHDAIAIARQGGWAPYSREMLGYMQVIDEWEDNPLYGIGL</sequence>
<evidence type="ECO:0000313" key="9">
    <source>
        <dbReference type="Proteomes" id="UP000655044"/>
    </source>
</evidence>
<dbReference type="SUPFAM" id="SSF56349">
    <property type="entry name" value="DNA breaking-rejoining enzymes"/>
    <property type="match status" value="1"/>
</dbReference>
<proteinExistence type="predicted"/>
<dbReference type="Gene3D" id="1.10.443.10">
    <property type="entry name" value="Intergrase catalytic core"/>
    <property type="match status" value="1"/>
</dbReference>
<gene>
    <name evidence="8" type="ORF">Pro02_63670</name>
</gene>
<evidence type="ECO:0000256" key="5">
    <source>
        <dbReference type="SAM" id="MobiDB-lite"/>
    </source>
</evidence>
<reference evidence="8" key="1">
    <citation type="submission" date="2021-01" db="EMBL/GenBank/DDBJ databases">
        <title>Whole genome shotgun sequence of Planobispora rosea NBRC 15558.</title>
        <authorList>
            <person name="Komaki H."/>
            <person name="Tamura T."/>
        </authorList>
    </citation>
    <scope>NUCLEOTIDE SEQUENCE</scope>
    <source>
        <strain evidence="8">NBRC 15558</strain>
    </source>
</reference>
<dbReference type="GO" id="GO:0006310">
    <property type="term" value="P:DNA recombination"/>
    <property type="evidence" value="ECO:0007669"/>
    <property type="project" value="UniProtKB-KW"/>
</dbReference>
<dbReference type="InterPro" id="IPR011010">
    <property type="entry name" value="DNA_brk_join_enz"/>
</dbReference>
<dbReference type="AlphaFoldDB" id="A0A8J3S6Y7"/>
<evidence type="ECO:0000259" key="7">
    <source>
        <dbReference type="PROSITE" id="PS51900"/>
    </source>
</evidence>
<accession>A0A8J3S6Y7</accession>
<keyword evidence="9" id="KW-1185">Reference proteome</keyword>
<evidence type="ECO:0000256" key="1">
    <source>
        <dbReference type="ARBA" id="ARBA00022908"/>
    </source>
</evidence>
<dbReference type="RefSeq" id="WP_189243656.1">
    <property type="nucleotide sequence ID" value="NZ_BMQP01000047.1"/>
</dbReference>
<protein>
    <submittedName>
        <fullName evidence="8">Integrase</fullName>
    </submittedName>
</protein>
<keyword evidence="1" id="KW-0229">DNA integration</keyword>
<keyword evidence="2 4" id="KW-0238">DNA-binding</keyword>
<evidence type="ECO:0000313" key="8">
    <source>
        <dbReference type="EMBL" id="GIH87959.1"/>
    </source>
</evidence>
<name>A0A8J3S6Y7_PLARO</name>
<dbReference type="GO" id="GO:0015074">
    <property type="term" value="P:DNA integration"/>
    <property type="evidence" value="ECO:0007669"/>
    <property type="project" value="UniProtKB-KW"/>
</dbReference>
<dbReference type="InterPro" id="IPR002104">
    <property type="entry name" value="Integrase_catalytic"/>
</dbReference>
<evidence type="ECO:0000256" key="4">
    <source>
        <dbReference type="PROSITE-ProRule" id="PRU01248"/>
    </source>
</evidence>
<evidence type="ECO:0000256" key="2">
    <source>
        <dbReference type="ARBA" id="ARBA00023125"/>
    </source>
</evidence>
<dbReference type="InterPro" id="IPR013762">
    <property type="entry name" value="Integrase-like_cat_sf"/>
</dbReference>
<dbReference type="Gene3D" id="1.10.150.130">
    <property type="match status" value="1"/>
</dbReference>
<dbReference type="InterPro" id="IPR004107">
    <property type="entry name" value="Integrase_SAM-like_N"/>
</dbReference>
<dbReference type="InterPro" id="IPR050090">
    <property type="entry name" value="Tyrosine_recombinase_XerCD"/>
</dbReference>
<keyword evidence="3" id="KW-0233">DNA recombination</keyword>
<dbReference type="Pfam" id="PF00589">
    <property type="entry name" value="Phage_integrase"/>
    <property type="match status" value="1"/>
</dbReference>
<feature type="region of interest" description="Disordered" evidence="5">
    <location>
        <begin position="124"/>
        <end position="148"/>
    </location>
</feature>
<evidence type="ECO:0000256" key="3">
    <source>
        <dbReference type="ARBA" id="ARBA00023172"/>
    </source>
</evidence>
<dbReference type="PROSITE" id="PS51900">
    <property type="entry name" value="CB"/>
    <property type="match status" value="1"/>
</dbReference>
<dbReference type="GO" id="GO:0003677">
    <property type="term" value="F:DNA binding"/>
    <property type="evidence" value="ECO:0007669"/>
    <property type="project" value="UniProtKB-UniRule"/>
</dbReference>
<feature type="domain" description="Core-binding (CB)" evidence="7">
    <location>
        <begin position="20"/>
        <end position="100"/>
    </location>
</feature>
<feature type="domain" description="Tyr recombinase" evidence="6">
    <location>
        <begin position="147"/>
        <end position="338"/>
    </location>
</feature>
<dbReference type="EMBL" id="BOOI01000070">
    <property type="protein sequence ID" value="GIH87959.1"/>
    <property type="molecule type" value="Genomic_DNA"/>
</dbReference>
<evidence type="ECO:0000259" key="6">
    <source>
        <dbReference type="PROSITE" id="PS51898"/>
    </source>
</evidence>
<comment type="caution">
    <text evidence="8">The sequence shown here is derived from an EMBL/GenBank/DDBJ whole genome shotgun (WGS) entry which is preliminary data.</text>
</comment>
<dbReference type="Pfam" id="PF02899">
    <property type="entry name" value="Phage_int_SAM_1"/>
    <property type="match status" value="1"/>
</dbReference>
<dbReference type="InterPro" id="IPR044068">
    <property type="entry name" value="CB"/>
</dbReference>
<dbReference type="PANTHER" id="PTHR30349:SF81">
    <property type="entry name" value="TYROSINE RECOMBINASE XERC"/>
    <property type="match status" value="1"/>
</dbReference>
<organism evidence="8 9">
    <name type="scientific">Planobispora rosea</name>
    <dbReference type="NCBI Taxonomy" id="35762"/>
    <lineage>
        <taxon>Bacteria</taxon>
        <taxon>Bacillati</taxon>
        <taxon>Actinomycetota</taxon>
        <taxon>Actinomycetes</taxon>
        <taxon>Streptosporangiales</taxon>
        <taxon>Streptosporangiaceae</taxon>
        <taxon>Planobispora</taxon>
    </lineage>
</organism>
<dbReference type="PANTHER" id="PTHR30349">
    <property type="entry name" value="PHAGE INTEGRASE-RELATED"/>
    <property type="match status" value="1"/>
</dbReference>
<dbReference type="InterPro" id="IPR010998">
    <property type="entry name" value="Integrase_recombinase_N"/>
</dbReference>
<dbReference type="Proteomes" id="UP000655044">
    <property type="component" value="Unassembled WGS sequence"/>
</dbReference>
<dbReference type="PROSITE" id="PS51898">
    <property type="entry name" value="TYR_RECOMBINASE"/>
    <property type="match status" value="1"/>
</dbReference>